<protein>
    <submittedName>
        <fullName evidence="9">Demethoxyubiquinone hydroxylase family protein</fullName>
    </submittedName>
</protein>
<name>A0A7G9TI28_PSEMX</name>
<evidence type="ECO:0000256" key="1">
    <source>
        <dbReference type="ARBA" id="ARBA00004749"/>
    </source>
</evidence>
<sequence length="164" mass="18232">MLKVDHAGEHGAVNIYRAQILVAHWTAPHMTPVLRYFLEHELGHRALFWGQLQARGVRRCHSYVLCGVGGWTLGLVTGLLGASAIAATTYAVESVVLQHLLEQRRQLETADPDAFDTVSRIIAEEQEHHDHGRDAMQAGAFWPPILTPVVRASTEAVIWLGMRL</sequence>
<dbReference type="InterPro" id="IPR009078">
    <property type="entry name" value="Ferritin-like_SF"/>
</dbReference>
<dbReference type="PANTHER" id="PTHR11237:SF4">
    <property type="entry name" value="5-DEMETHOXYUBIQUINONE HYDROXYLASE, MITOCHONDRIAL"/>
    <property type="match status" value="1"/>
</dbReference>
<evidence type="ECO:0000313" key="9">
    <source>
        <dbReference type="EMBL" id="QNN79753.1"/>
    </source>
</evidence>
<dbReference type="AlphaFoldDB" id="A0A7G9TI28"/>
<evidence type="ECO:0000256" key="6">
    <source>
        <dbReference type="ARBA" id="ARBA00023033"/>
    </source>
</evidence>
<dbReference type="PANTHER" id="PTHR11237">
    <property type="entry name" value="COENZYME Q10 BIOSYNTHESIS PROTEIN 7"/>
    <property type="match status" value="1"/>
</dbReference>
<keyword evidence="9" id="KW-0830">Ubiquinone</keyword>
<evidence type="ECO:0000256" key="4">
    <source>
        <dbReference type="ARBA" id="ARBA00023002"/>
    </source>
</evidence>
<dbReference type="GO" id="GO:0008682">
    <property type="term" value="F:3-demethoxyubiquinol 3-hydroxylase activity"/>
    <property type="evidence" value="ECO:0007669"/>
    <property type="project" value="TreeGrafter"/>
</dbReference>
<evidence type="ECO:0000313" key="8">
    <source>
        <dbReference type="EMBL" id="QND82026.1"/>
    </source>
</evidence>
<keyword evidence="6" id="KW-0503">Monooxygenase</keyword>
<evidence type="ECO:0000256" key="3">
    <source>
        <dbReference type="ARBA" id="ARBA00022723"/>
    </source>
</evidence>
<reference evidence="8 10" key="2">
    <citation type="submission" date="2020-08" db="EMBL/GenBank/DDBJ databases">
        <title>Streptomycin resistant and MDR strain, P. mexicana.</title>
        <authorList>
            <person name="Ganesh-kumar S."/>
            <person name="Zhe T."/>
            <person name="Yu Z."/>
            <person name="Min Y."/>
        </authorList>
    </citation>
    <scope>NUCLEOTIDE SEQUENCE [LARGE SCALE GENOMIC DNA]</scope>
    <source>
        <strain evidence="8 10">GTZY</strain>
    </source>
</reference>
<accession>A0A7G9TI28</accession>
<evidence type="ECO:0000256" key="5">
    <source>
        <dbReference type="ARBA" id="ARBA00023004"/>
    </source>
</evidence>
<proteinExistence type="predicted"/>
<evidence type="ECO:0000256" key="2">
    <source>
        <dbReference type="ARBA" id="ARBA00022688"/>
    </source>
</evidence>
<evidence type="ECO:0000313" key="11">
    <source>
        <dbReference type="Proteomes" id="UP000515838"/>
    </source>
</evidence>
<dbReference type="Proteomes" id="UP000515506">
    <property type="component" value="Chromosome"/>
</dbReference>
<comment type="pathway">
    <text evidence="1">Cofactor biosynthesis; ubiquinone biosynthesis.</text>
</comment>
<keyword evidence="4" id="KW-0560">Oxidoreductase</keyword>
<dbReference type="GO" id="GO:0006744">
    <property type="term" value="P:ubiquinone biosynthetic process"/>
    <property type="evidence" value="ECO:0007669"/>
    <property type="project" value="UniProtKB-KW"/>
</dbReference>
<keyword evidence="5" id="KW-0408">Iron</keyword>
<keyword evidence="7" id="KW-0472">Membrane</keyword>
<dbReference type="SUPFAM" id="SSF47240">
    <property type="entry name" value="Ferritin-like"/>
    <property type="match status" value="1"/>
</dbReference>
<dbReference type="GO" id="GO:0046872">
    <property type="term" value="F:metal ion binding"/>
    <property type="evidence" value="ECO:0007669"/>
    <property type="project" value="UniProtKB-KW"/>
</dbReference>
<dbReference type="EMBL" id="CP060028">
    <property type="protein sequence ID" value="QND82026.1"/>
    <property type="molecule type" value="Genomic_DNA"/>
</dbReference>
<dbReference type="CDD" id="cd01042">
    <property type="entry name" value="DMQH"/>
    <property type="match status" value="1"/>
</dbReference>
<dbReference type="Proteomes" id="UP000515838">
    <property type="component" value="Chromosome"/>
</dbReference>
<evidence type="ECO:0000256" key="7">
    <source>
        <dbReference type="ARBA" id="ARBA00023136"/>
    </source>
</evidence>
<gene>
    <name evidence="8" type="ORF">H4W19_07445</name>
    <name evidence="9" type="ORF">IAE60_16520</name>
</gene>
<reference evidence="9 11" key="1">
    <citation type="submission" date="2020-08" db="EMBL/GenBank/DDBJ databases">
        <title>Streptomycin Non-resistant strain, P. mexicana.</title>
        <authorList>
            <person name="Ganesh-Kumar S."/>
            <person name="Zhe T."/>
            <person name="Yu Z."/>
            <person name="Min Y."/>
        </authorList>
    </citation>
    <scope>NUCLEOTIDE SEQUENCE [LARGE SCALE GENOMIC DNA]</scope>
    <source>
        <strain evidence="9 11">GTZY2</strain>
    </source>
</reference>
<dbReference type="InterPro" id="IPR011566">
    <property type="entry name" value="Ubq_synth_Coq7"/>
</dbReference>
<keyword evidence="2" id="KW-0831">Ubiquinone biosynthesis</keyword>
<organism evidence="9 11">
    <name type="scientific">Pseudoxanthomonas mexicana</name>
    <dbReference type="NCBI Taxonomy" id="128785"/>
    <lineage>
        <taxon>Bacteria</taxon>
        <taxon>Pseudomonadati</taxon>
        <taxon>Pseudomonadota</taxon>
        <taxon>Gammaproteobacteria</taxon>
        <taxon>Lysobacterales</taxon>
        <taxon>Lysobacteraceae</taxon>
        <taxon>Pseudoxanthomonas</taxon>
    </lineage>
</organism>
<dbReference type="EMBL" id="CP060731">
    <property type="protein sequence ID" value="QNN79753.1"/>
    <property type="molecule type" value="Genomic_DNA"/>
</dbReference>
<evidence type="ECO:0000313" key="10">
    <source>
        <dbReference type="Proteomes" id="UP000515506"/>
    </source>
</evidence>
<dbReference type="Pfam" id="PF03232">
    <property type="entry name" value="COQ7"/>
    <property type="match status" value="1"/>
</dbReference>
<keyword evidence="3" id="KW-0479">Metal-binding</keyword>
<keyword evidence="10" id="KW-1185">Reference proteome</keyword>